<keyword evidence="2 8" id="KW-0813">Transport</keyword>
<organism evidence="10 11">
    <name type="scientific">Puniceispirillum marinum (strain IMCC1322)</name>
    <dbReference type="NCBI Taxonomy" id="488538"/>
    <lineage>
        <taxon>Bacteria</taxon>
        <taxon>Pseudomonadati</taxon>
        <taxon>Pseudomonadota</taxon>
        <taxon>Alphaproteobacteria</taxon>
        <taxon>Candidatus Puniceispirillales</taxon>
        <taxon>Candidatus Puniceispirillaceae</taxon>
        <taxon>Candidatus Puniceispirillum</taxon>
    </lineage>
</organism>
<dbReference type="GO" id="GO:0055085">
    <property type="term" value="P:transmembrane transport"/>
    <property type="evidence" value="ECO:0007669"/>
    <property type="project" value="InterPro"/>
</dbReference>
<evidence type="ECO:0000256" key="6">
    <source>
        <dbReference type="ARBA" id="ARBA00022989"/>
    </source>
</evidence>
<dbReference type="GO" id="GO:0004585">
    <property type="term" value="F:ornithine carbamoyltransferase activity"/>
    <property type="evidence" value="ECO:0007669"/>
    <property type="project" value="UniProtKB-EC"/>
</dbReference>
<dbReference type="GO" id="GO:0005886">
    <property type="term" value="C:plasma membrane"/>
    <property type="evidence" value="ECO:0007669"/>
    <property type="project" value="UniProtKB-SubCell"/>
</dbReference>
<keyword evidence="7 8" id="KW-0472">Membrane</keyword>
<dbReference type="PROSITE" id="PS50928">
    <property type="entry name" value="ABC_TM1"/>
    <property type="match status" value="1"/>
</dbReference>
<keyword evidence="5 8" id="KW-0812">Transmembrane</keyword>
<keyword evidence="10" id="KW-0808">Transferase</keyword>
<reference evidence="10 11" key="1">
    <citation type="journal article" date="2010" name="J. Bacteriol.">
        <title>Complete genome sequence of "Candidatus Puniceispirillum marinum" IMCC1322, a representative of the SAR116 clade in the Alphaproteobacteria.</title>
        <authorList>
            <person name="Oh H.M."/>
            <person name="Kwon K.K."/>
            <person name="Kang I."/>
            <person name="Kang S.G."/>
            <person name="Lee J.H."/>
            <person name="Kim S.J."/>
            <person name="Cho J.C."/>
        </authorList>
    </citation>
    <scope>NUCLEOTIDE SEQUENCE [LARGE SCALE GENOMIC DNA]</scope>
    <source>
        <strain evidence="10 11">IMCC1322</strain>
    </source>
</reference>
<dbReference type="HOGENOM" id="CLU_016047_3_1_5"/>
<dbReference type="Pfam" id="PF00528">
    <property type="entry name" value="BPD_transp_1"/>
    <property type="match status" value="1"/>
</dbReference>
<evidence type="ECO:0000256" key="8">
    <source>
        <dbReference type="RuleBase" id="RU363032"/>
    </source>
</evidence>
<keyword evidence="6 8" id="KW-1133">Transmembrane helix</keyword>
<dbReference type="KEGG" id="apb:SAR116_1722"/>
<dbReference type="PANTHER" id="PTHR43357:SF4">
    <property type="entry name" value="INNER MEMBRANE ABC TRANSPORTER PERMEASE PROTEIN YDCV"/>
    <property type="match status" value="1"/>
</dbReference>
<keyword evidence="4" id="KW-0997">Cell inner membrane</keyword>
<dbReference type="InterPro" id="IPR000515">
    <property type="entry name" value="MetI-like"/>
</dbReference>
<dbReference type="OrthoDB" id="9815533at2"/>
<dbReference type="AlphaFoldDB" id="D5BUL8"/>
<feature type="transmembrane region" description="Helical" evidence="8">
    <location>
        <begin position="211"/>
        <end position="233"/>
    </location>
</feature>
<dbReference type="STRING" id="488538.SAR116_1722"/>
<evidence type="ECO:0000259" key="9">
    <source>
        <dbReference type="PROSITE" id="PS50928"/>
    </source>
</evidence>
<evidence type="ECO:0000256" key="2">
    <source>
        <dbReference type="ARBA" id="ARBA00022448"/>
    </source>
</evidence>
<dbReference type="EC" id="2.1.3.3" evidence="10"/>
<accession>D5BUL8</accession>
<evidence type="ECO:0000313" key="11">
    <source>
        <dbReference type="Proteomes" id="UP000007460"/>
    </source>
</evidence>
<dbReference type="SUPFAM" id="SSF161098">
    <property type="entry name" value="MetI-like"/>
    <property type="match status" value="1"/>
</dbReference>
<feature type="domain" description="ABC transmembrane type-1" evidence="9">
    <location>
        <begin position="65"/>
        <end position="259"/>
    </location>
</feature>
<sequence length="277" mass="30358">MQSKLEKFILFVWCGFSYVFLLSPMVVVMGASLHGGEFSAAIKFPPTDPSFQWYAKIPWQQFEALGLSLIVATFATFLAALIAIPAALGLVRSNFKFKFLVSTVFRAPLQIPAIVSGIAFLQLYYLVYDNSSLMLAGTIPGMLIGHVFIATPFLFGTIVAVLQRFDLRLEEASYSLGAGKWRTLHRVTLPVIMPGIYSGALYAFMVSFSDVPMSIFLTAPGFVTYPVELFYALENDFDPSILASSSVVIVFCLLMLLVVQKVVGLETLLRSGGGSAR</sequence>
<dbReference type="CDD" id="cd06261">
    <property type="entry name" value="TM_PBP2"/>
    <property type="match status" value="1"/>
</dbReference>
<name>D5BUL8_PUNMI</name>
<dbReference type="PANTHER" id="PTHR43357">
    <property type="entry name" value="INNER MEMBRANE ABC TRANSPORTER PERMEASE PROTEIN YDCV"/>
    <property type="match status" value="1"/>
</dbReference>
<feature type="transmembrane region" description="Helical" evidence="8">
    <location>
        <begin position="240"/>
        <end position="259"/>
    </location>
</feature>
<feature type="transmembrane region" description="Helical" evidence="8">
    <location>
        <begin position="139"/>
        <end position="162"/>
    </location>
</feature>
<evidence type="ECO:0000256" key="7">
    <source>
        <dbReference type="ARBA" id="ARBA00023136"/>
    </source>
</evidence>
<dbReference type="InterPro" id="IPR035906">
    <property type="entry name" value="MetI-like_sf"/>
</dbReference>
<evidence type="ECO:0000256" key="3">
    <source>
        <dbReference type="ARBA" id="ARBA00022475"/>
    </source>
</evidence>
<dbReference type="eggNOG" id="COG1177">
    <property type="taxonomic scope" value="Bacteria"/>
</dbReference>
<proteinExistence type="inferred from homology"/>
<feature type="transmembrane region" description="Helical" evidence="8">
    <location>
        <begin position="183"/>
        <end position="205"/>
    </location>
</feature>
<evidence type="ECO:0000256" key="4">
    <source>
        <dbReference type="ARBA" id="ARBA00022519"/>
    </source>
</evidence>
<evidence type="ECO:0000313" key="10">
    <source>
        <dbReference type="EMBL" id="ADE39965.1"/>
    </source>
</evidence>
<dbReference type="EMBL" id="CP001751">
    <property type="protein sequence ID" value="ADE39965.1"/>
    <property type="molecule type" value="Genomic_DNA"/>
</dbReference>
<dbReference type="Proteomes" id="UP000007460">
    <property type="component" value="Chromosome"/>
</dbReference>
<comment type="similarity">
    <text evidence="8">Belongs to the binding-protein-dependent transport system permease family.</text>
</comment>
<evidence type="ECO:0000256" key="1">
    <source>
        <dbReference type="ARBA" id="ARBA00004429"/>
    </source>
</evidence>
<dbReference type="RefSeq" id="WP_013046592.1">
    <property type="nucleotide sequence ID" value="NC_014010.1"/>
</dbReference>
<feature type="transmembrane region" description="Helical" evidence="8">
    <location>
        <begin position="64"/>
        <end position="91"/>
    </location>
</feature>
<gene>
    <name evidence="10" type="ordered locus">SAR116_1722</name>
</gene>
<evidence type="ECO:0000256" key="5">
    <source>
        <dbReference type="ARBA" id="ARBA00022692"/>
    </source>
</evidence>
<protein>
    <submittedName>
        <fullName evidence="10">ABC transporter (Permease)</fullName>
        <ecNumber evidence="10">2.1.3.3</ecNumber>
    </submittedName>
</protein>
<dbReference type="Gene3D" id="1.10.3720.10">
    <property type="entry name" value="MetI-like"/>
    <property type="match status" value="1"/>
</dbReference>
<keyword evidence="11" id="KW-1185">Reference proteome</keyword>
<keyword evidence="3" id="KW-1003">Cell membrane</keyword>
<feature type="transmembrane region" description="Helical" evidence="8">
    <location>
        <begin position="103"/>
        <end position="127"/>
    </location>
</feature>
<comment type="subcellular location">
    <subcellularLocation>
        <location evidence="1">Cell inner membrane</location>
        <topology evidence="1">Multi-pass membrane protein</topology>
    </subcellularLocation>
    <subcellularLocation>
        <location evidence="8">Cell membrane</location>
        <topology evidence="8">Multi-pass membrane protein</topology>
    </subcellularLocation>
</comment>